<sequence>MVVKFLDTLVQYEIKVSCKSFLHTDILILQIFCVLNKLC</sequence>
<accession>A0A0V1F3Q5</accession>
<organism evidence="1 2">
    <name type="scientific">Trichinella pseudospiralis</name>
    <name type="common">Parasitic roundworm</name>
    <dbReference type="NCBI Taxonomy" id="6337"/>
    <lineage>
        <taxon>Eukaryota</taxon>
        <taxon>Metazoa</taxon>
        <taxon>Ecdysozoa</taxon>
        <taxon>Nematoda</taxon>
        <taxon>Enoplea</taxon>
        <taxon>Dorylaimia</taxon>
        <taxon>Trichinellida</taxon>
        <taxon>Trichinellidae</taxon>
        <taxon>Trichinella</taxon>
    </lineage>
</organism>
<evidence type="ECO:0000313" key="1">
    <source>
        <dbReference type="EMBL" id="KRY80826.1"/>
    </source>
</evidence>
<protein>
    <submittedName>
        <fullName evidence="1">Uncharacterized protein</fullName>
    </submittedName>
</protein>
<gene>
    <name evidence="1" type="ORF">T4D_8383</name>
</gene>
<name>A0A0V1F3Q5_TRIPS</name>
<keyword evidence="2" id="KW-1185">Reference proteome</keyword>
<proteinExistence type="predicted"/>
<comment type="caution">
    <text evidence="1">The sequence shown here is derived from an EMBL/GenBank/DDBJ whole genome shotgun (WGS) entry which is preliminary data.</text>
</comment>
<evidence type="ECO:0000313" key="2">
    <source>
        <dbReference type="Proteomes" id="UP000054995"/>
    </source>
</evidence>
<dbReference type="EMBL" id="JYDT01000316">
    <property type="protein sequence ID" value="KRY80826.1"/>
    <property type="molecule type" value="Genomic_DNA"/>
</dbReference>
<dbReference type="AlphaFoldDB" id="A0A0V1F3Q5"/>
<dbReference type="Proteomes" id="UP000054995">
    <property type="component" value="Unassembled WGS sequence"/>
</dbReference>
<reference evidence="1 2" key="1">
    <citation type="submission" date="2015-01" db="EMBL/GenBank/DDBJ databases">
        <title>Evolution of Trichinella species and genotypes.</title>
        <authorList>
            <person name="Korhonen P.K."/>
            <person name="Edoardo P."/>
            <person name="Giuseppe L.R."/>
            <person name="Gasser R.B."/>
        </authorList>
    </citation>
    <scope>NUCLEOTIDE SEQUENCE [LARGE SCALE GENOMIC DNA]</scope>
    <source>
        <strain evidence="1">ISS470</strain>
    </source>
</reference>